<dbReference type="InterPro" id="IPR006311">
    <property type="entry name" value="TAT_signal"/>
</dbReference>
<accession>A0ABP6RFB0</accession>
<evidence type="ECO:0000313" key="3">
    <source>
        <dbReference type="Proteomes" id="UP001501736"/>
    </source>
</evidence>
<feature type="region of interest" description="Disordered" evidence="1">
    <location>
        <begin position="1"/>
        <end position="20"/>
    </location>
</feature>
<evidence type="ECO:0000313" key="2">
    <source>
        <dbReference type="EMBL" id="GAA3288238.1"/>
    </source>
</evidence>
<dbReference type="Proteomes" id="UP001501736">
    <property type="component" value="Unassembled WGS sequence"/>
</dbReference>
<dbReference type="RefSeq" id="WP_344722179.1">
    <property type="nucleotide sequence ID" value="NZ_BAAAYG010000016.1"/>
</dbReference>
<comment type="caution">
    <text evidence="2">The sequence shown here is derived from an EMBL/GenBank/DDBJ whole genome shotgun (WGS) entry which is preliminary data.</text>
</comment>
<feature type="compositionally biased region" description="Basic and acidic residues" evidence="1">
    <location>
        <begin position="207"/>
        <end position="218"/>
    </location>
</feature>
<feature type="compositionally biased region" description="Basic and acidic residues" evidence="1">
    <location>
        <begin position="1"/>
        <end position="11"/>
    </location>
</feature>
<sequence length="229" mass="23229">MHLIQHPEPRPRRSSTARRTVLPAALVATLLAAAGCAVEEPESPSAEASSSSSAASSSAASAAPSSSGGDDSTSPGDSADAPGPDDSGAADDGGSSSADPGEPGLPAPEELDTDGRQRSAELGAYLSRDEACMAVGSTLDGLRADMDGGLQSAEDLAGAHEAVEQTYRMVPATLRDPFAAVDAALGEDPDSLDRQAVLTELEPVEEWMDRTCDGDHPSQDGGVVQDQQS</sequence>
<reference evidence="3" key="1">
    <citation type="journal article" date="2019" name="Int. J. Syst. Evol. Microbiol.">
        <title>The Global Catalogue of Microorganisms (GCM) 10K type strain sequencing project: providing services to taxonomists for standard genome sequencing and annotation.</title>
        <authorList>
            <consortium name="The Broad Institute Genomics Platform"/>
            <consortium name="The Broad Institute Genome Sequencing Center for Infectious Disease"/>
            <person name="Wu L."/>
            <person name="Ma J."/>
        </authorList>
    </citation>
    <scope>NUCLEOTIDE SEQUENCE [LARGE SCALE GENOMIC DNA]</scope>
    <source>
        <strain evidence="3">JCM 11483</strain>
    </source>
</reference>
<dbReference type="EMBL" id="BAAAYG010000016">
    <property type="protein sequence ID" value="GAA3288238.1"/>
    <property type="molecule type" value="Genomic_DNA"/>
</dbReference>
<evidence type="ECO:0008006" key="4">
    <source>
        <dbReference type="Google" id="ProtNLM"/>
    </source>
</evidence>
<keyword evidence="3" id="KW-1185">Reference proteome</keyword>
<feature type="region of interest" description="Disordered" evidence="1">
    <location>
        <begin position="37"/>
        <end position="127"/>
    </location>
</feature>
<dbReference type="PROSITE" id="PS51318">
    <property type="entry name" value="TAT"/>
    <property type="match status" value="1"/>
</dbReference>
<organism evidence="2 3">
    <name type="scientific">Nesterenkonia halobia</name>
    <dbReference type="NCBI Taxonomy" id="37922"/>
    <lineage>
        <taxon>Bacteria</taxon>
        <taxon>Bacillati</taxon>
        <taxon>Actinomycetota</taxon>
        <taxon>Actinomycetes</taxon>
        <taxon>Micrococcales</taxon>
        <taxon>Micrococcaceae</taxon>
        <taxon>Nesterenkonia</taxon>
    </lineage>
</organism>
<gene>
    <name evidence="2" type="ORF">GCM10020260_26370</name>
</gene>
<feature type="region of interest" description="Disordered" evidence="1">
    <location>
        <begin position="203"/>
        <end position="229"/>
    </location>
</feature>
<evidence type="ECO:0000256" key="1">
    <source>
        <dbReference type="SAM" id="MobiDB-lite"/>
    </source>
</evidence>
<name>A0ABP6RFB0_9MICC</name>
<proteinExistence type="predicted"/>
<protein>
    <recommendedName>
        <fullName evidence="4">DUF4439 domain-containing protein</fullName>
    </recommendedName>
</protein>
<feature type="compositionally biased region" description="Low complexity" evidence="1">
    <location>
        <begin position="43"/>
        <end position="108"/>
    </location>
</feature>